<feature type="domain" description="Polymerase A arginine-rich C-terminal" evidence="11">
    <location>
        <begin position="328"/>
        <end position="441"/>
    </location>
</feature>
<dbReference type="GO" id="GO:0043633">
    <property type="term" value="P:polyadenylation-dependent RNA catabolic process"/>
    <property type="evidence" value="ECO:0007669"/>
    <property type="project" value="InterPro"/>
</dbReference>
<dbReference type="InterPro" id="IPR052191">
    <property type="entry name" value="tRNA_ntf/polyA_polymerase_I"/>
</dbReference>
<dbReference type="HAMAP" id="MF_00957">
    <property type="entry name" value="PolyA_pol"/>
    <property type="match status" value="1"/>
</dbReference>
<dbReference type="Pfam" id="PF01743">
    <property type="entry name" value="PolyA_pol"/>
    <property type="match status" value="1"/>
</dbReference>
<keyword evidence="2 7" id="KW-0808">Transferase</keyword>
<dbReference type="EMBL" id="CP021425">
    <property type="protein sequence ID" value="ARU58597.1"/>
    <property type="molecule type" value="Genomic_DNA"/>
</dbReference>
<evidence type="ECO:0000256" key="6">
    <source>
        <dbReference type="ARBA" id="ARBA00023163"/>
    </source>
</evidence>
<dbReference type="InterPro" id="IPR032828">
    <property type="entry name" value="PolyA_RNA-bd"/>
</dbReference>
<comment type="similarity">
    <text evidence="7 8">Belongs to the tRNA nucleotidyltransferase/poly(A) polymerase family.</text>
</comment>
<feature type="domain" description="tRNA nucleotidyltransferase/poly(A) polymerase RNA and SrmB- binding" evidence="12">
    <location>
        <begin position="212"/>
        <end position="274"/>
    </location>
</feature>
<dbReference type="Pfam" id="PF12626">
    <property type="entry name" value="PolyA_pol_arg_C"/>
    <property type="match status" value="1"/>
</dbReference>
<evidence type="ECO:0000256" key="3">
    <source>
        <dbReference type="ARBA" id="ARBA00022741"/>
    </source>
</evidence>
<evidence type="ECO:0000256" key="9">
    <source>
        <dbReference type="SAM" id="MobiDB-lite"/>
    </source>
</evidence>
<evidence type="ECO:0000259" key="11">
    <source>
        <dbReference type="Pfam" id="PF12626"/>
    </source>
</evidence>
<proteinExistence type="inferred from homology"/>
<dbReference type="GO" id="GO:1990817">
    <property type="term" value="F:poly(A) RNA polymerase activity"/>
    <property type="evidence" value="ECO:0007669"/>
    <property type="project" value="UniProtKB-UniRule"/>
</dbReference>
<dbReference type="InterPro" id="IPR010206">
    <property type="entry name" value="PolA_pol_I"/>
</dbReference>
<accession>A0A1Y0IDI8</accession>
<evidence type="ECO:0000256" key="4">
    <source>
        <dbReference type="ARBA" id="ARBA00022840"/>
    </source>
</evidence>
<dbReference type="Proteomes" id="UP000196027">
    <property type="component" value="Chromosome"/>
</dbReference>
<dbReference type="EC" id="2.7.7.19" evidence="7"/>
<dbReference type="GO" id="GO:0003723">
    <property type="term" value="F:RNA binding"/>
    <property type="evidence" value="ECO:0007669"/>
    <property type="project" value="UniProtKB-UniRule"/>
</dbReference>
<dbReference type="AlphaFoldDB" id="A0A1Y0IDI8"/>
<evidence type="ECO:0000259" key="12">
    <source>
        <dbReference type="Pfam" id="PF12627"/>
    </source>
</evidence>
<evidence type="ECO:0000256" key="8">
    <source>
        <dbReference type="RuleBase" id="RU003953"/>
    </source>
</evidence>
<dbReference type="FunFam" id="3.30.460.10:FF:000035">
    <property type="entry name" value="Poly(A) polymerase I"/>
    <property type="match status" value="1"/>
</dbReference>
<feature type="active site" evidence="7">
    <location>
        <position position="77"/>
    </location>
</feature>
<dbReference type="KEGG" id="ome:OLMES_4601"/>
<name>A0A1Y0IDI8_9GAMM</name>
<reference evidence="13 14" key="1">
    <citation type="submission" date="2017-05" db="EMBL/GenBank/DDBJ databases">
        <title>Genomic insights into alkan degradation activity of Oleiphilus messinensis.</title>
        <authorList>
            <person name="Kozyavkin S.A."/>
            <person name="Slesarev A.I."/>
            <person name="Golyshin P.N."/>
            <person name="Korzhenkov A."/>
            <person name="Golyshina O.N."/>
            <person name="Toshchakov S.V."/>
        </authorList>
    </citation>
    <scope>NUCLEOTIDE SEQUENCE [LARGE SCALE GENOMIC DNA]</scope>
    <source>
        <strain evidence="13 14">ME102</strain>
    </source>
</reference>
<organism evidence="13 14">
    <name type="scientific">Oleiphilus messinensis</name>
    <dbReference type="NCBI Taxonomy" id="141451"/>
    <lineage>
        <taxon>Bacteria</taxon>
        <taxon>Pseudomonadati</taxon>
        <taxon>Pseudomonadota</taxon>
        <taxon>Gammaproteobacteria</taxon>
        <taxon>Oceanospirillales</taxon>
        <taxon>Oleiphilaceae</taxon>
        <taxon>Oleiphilus</taxon>
    </lineage>
</organism>
<evidence type="ECO:0000259" key="10">
    <source>
        <dbReference type="Pfam" id="PF01743"/>
    </source>
</evidence>
<keyword evidence="1 7" id="KW-0507">mRNA processing</keyword>
<dbReference type="GO" id="GO:0005524">
    <property type="term" value="F:ATP binding"/>
    <property type="evidence" value="ECO:0007669"/>
    <property type="project" value="UniProtKB-UniRule"/>
</dbReference>
<evidence type="ECO:0000313" key="14">
    <source>
        <dbReference type="Proteomes" id="UP000196027"/>
    </source>
</evidence>
<keyword evidence="3 7" id="KW-0547">Nucleotide-binding</keyword>
<dbReference type="InterPro" id="IPR025866">
    <property type="entry name" value="PolyA_pol_arg_C_dom"/>
</dbReference>
<sequence length="454" mass="52539">MIKKLLDYLPGNKRKKALPSQPKLNIIPRSEHHVSRNDISDHALKVLYRLNKAGHEAYLVGGGVRDLLLHKHPKDFDIATSASPEEVHNLFRNSRLIGRRFKLVHVLFGREIIEVATFRGQHKEDDKHSASSEEGMILRDNVYGTKEEDALRRDFTVNALYYCVKDFSIHDYANGLEDLNKKQLRLIGDPDTRYREDPVRMLRAVRFATKLDFDLEPSTAKPITELADLLAHIPSARLFEEVLKLFMSGHALENFLMLRELGLFKHLFPDADACLNQNNERDYRFIEIALKNTDIRIKQDKPVTPAFLYSAFLWLPLQDEWQRSQKAGNSAFPALHMAANKVIDRQTRATSIPKRFGIPMKEIWEMQLRLPKRQGKRAEQIASHPRFRASYDFLLLREQSGENLDGLGQWWTDYQKSDAHSKRKLIKDTVPNGPRKRSRSRSGPRKKPGQKPNQ</sequence>
<keyword evidence="14" id="KW-1185">Reference proteome</keyword>
<feature type="region of interest" description="Disordered" evidence="9">
    <location>
        <begin position="418"/>
        <end position="454"/>
    </location>
</feature>
<dbReference type="RefSeq" id="WP_087463358.1">
    <property type="nucleotide sequence ID" value="NZ_CP021425.1"/>
</dbReference>
<feature type="active site" evidence="7">
    <location>
        <position position="154"/>
    </location>
</feature>
<gene>
    <name evidence="7" type="primary">pcnB</name>
    <name evidence="13" type="ORF">OLMES_4601</name>
</gene>
<dbReference type="PANTHER" id="PTHR43051:SF1">
    <property type="entry name" value="POLYNUCLEOTIDE ADENYLYLTRANSFERASE FAMILY PROTEIN"/>
    <property type="match status" value="1"/>
</dbReference>
<keyword evidence="6 7" id="KW-0804">Transcription</keyword>
<feature type="active site" evidence="7">
    <location>
        <position position="75"/>
    </location>
</feature>
<feature type="domain" description="Poly A polymerase head" evidence="10">
    <location>
        <begin position="57"/>
        <end position="185"/>
    </location>
</feature>
<evidence type="ECO:0000256" key="5">
    <source>
        <dbReference type="ARBA" id="ARBA00022884"/>
    </source>
</evidence>
<evidence type="ECO:0000313" key="13">
    <source>
        <dbReference type="EMBL" id="ARU58597.1"/>
    </source>
</evidence>
<dbReference type="GO" id="GO:0006397">
    <property type="term" value="P:mRNA processing"/>
    <property type="evidence" value="ECO:0007669"/>
    <property type="project" value="UniProtKB-KW"/>
</dbReference>
<evidence type="ECO:0000256" key="1">
    <source>
        <dbReference type="ARBA" id="ARBA00022664"/>
    </source>
</evidence>
<dbReference type="SUPFAM" id="SSF81301">
    <property type="entry name" value="Nucleotidyltransferase"/>
    <property type="match status" value="1"/>
</dbReference>
<comment type="function">
    <text evidence="7">Adds poly(A) tail to the 3' end of many RNAs, which usually targets these RNAs for decay. Plays a significant role in the global control of gene expression, through influencing the rate of transcript degradation, and in the general RNA quality control.</text>
</comment>
<protein>
    <recommendedName>
        <fullName evidence="7">Poly(A) polymerase I</fullName>
        <shortName evidence="7">PAP I</shortName>
        <ecNumber evidence="7">2.7.7.19</ecNumber>
    </recommendedName>
</protein>
<dbReference type="OrthoDB" id="9805698at2"/>
<evidence type="ECO:0000256" key="2">
    <source>
        <dbReference type="ARBA" id="ARBA00022679"/>
    </source>
</evidence>
<dbReference type="NCBIfam" id="TIGR01942">
    <property type="entry name" value="pcnB"/>
    <property type="match status" value="1"/>
</dbReference>
<feature type="compositionally biased region" description="Basic residues" evidence="9">
    <location>
        <begin position="434"/>
        <end position="454"/>
    </location>
</feature>
<dbReference type="InterPro" id="IPR002646">
    <property type="entry name" value="PolA_pol_head_dom"/>
</dbReference>
<keyword evidence="4 7" id="KW-0067">ATP-binding</keyword>
<dbReference type="InterPro" id="IPR043519">
    <property type="entry name" value="NT_sf"/>
</dbReference>
<dbReference type="SUPFAM" id="SSF81891">
    <property type="entry name" value="Poly A polymerase C-terminal region-like"/>
    <property type="match status" value="1"/>
</dbReference>
<comment type="catalytic activity">
    <reaction evidence="7">
        <text>RNA(n) + ATP = RNA(n)-3'-adenine ribonucleotide + diphosphate</text>
        <dbReference type="Rhea" id="RHEA:11332"/>
        <dbReference type="Rhea" id="RHEA-COMP:14527"/>
        <dbReference type="Rhea" id="RHEA-COMP:17347"/>
        <dbReference type="ChEBI" id="CHEBI:30616"/>
        <dbReference type="ChEBI" id="CHEBI:33019"/>
        <dbReference type="ChEBI" id="CHEBI:140395"/>
        <dbReference type="ChEBI" id="CHEBI:173115"/>
        <dbReference type="EC" id="2.7.7.19"/>
    </reaction>
</comment>
<dbReference type="PANTHER" id="PTHR43051">
    <property type="entry name" value="POLYNUCLEOTIDE ADENYLYLTRANSFERASE FAMILY PROTEIN"/>
    <property type="match status" value="1"/>
</dbReference>
<dbReference type="Gene3D" id="3.30.460.10">
    <property type="entry name" value="Beta Polymerase, domain 2"/>
    <property type="match status" value="1"/>
</dbReference>
<dbReference type="Gene3D" id="1.10.3090.10">
    <property type="entry name" value="cca-adding enzyme, domain 2"/>
    <property type="match status" value="1"/>
</dbReference>
<keyword evidence="5 7" id="KW-0694">RNA-binding</keyword>
<dbReference type="Pfam" id="PF12627">
    <property type="entry name" value="PolyA_pol_RNAbd"/>
    <property type="match status" value="1"/>
</dbReference>
<evidence type="ECO:0000256" key="7">
    <source>
        <dbReference type="HAMAP-Rule" id="MF_00957"/>
    </source>
</evidence>
<dbReference type="CDD" id="cd05398">
    <property type="entry name" value="NT_ClassII-CCAase"/>
    <property type="match status" value="1"/>
</dbReference>